<evidence type="ECO:0000256" key="5">
    <source>
        <dbReference type="ARBA" id="ARBA00023136"/>
    </source>
</evidence>
<dbReference type="Proteomes" id="UP000219559">
    <property type="component" value="Unassembled WGS sequence"/>
</dbReference>
<evidence type="ECO:0000259" key="8">
    <source>
        <dbReference type="Pfam" id="PF13567"/>
    </source>
</evidence>
<reference evidence="9 10" key="1">
    <citation type="submission" date="2017-04" db="EMBL/GenBank/DDBJ databases">
        <title>A new member of the family Flavobacteriaceae isolated from ascidians.</title>
        <authorList>
            <person name="Chen L."/>
        </authorList>
    </citation>
    <scope>NUCLEOTIDE SEQUENCE [LARGE SCALE GENOMIC DNA]</scope>
    <source>
        <strain evidence="9 10">HQA918</strain>
    </source>
</reference>
<dbReference type="OrthoDB" id="9761531at2"/>
<comment type="subcellular location">
    <subcellularLocation>
        <location evidence="1">Cell membrane</location>
        <topology evidence="1">Multi-pass membrane protein</topology>
    </subcellularLocation>
</comment>
<feature type="domain" description="DUF4131" evidence="8">
    <location>
        <begin position="27"/>
        <end position="185"/>
    </location>
</feature>
<dbReference type="AlphaFoldDB" id="A0A2A4GDL2"/>
<dbReference type="RefSeq" id="WP_097441401.1">
    <property type="nucleotide sequence ID" value="NZ_NBWU01000001.1"/>
</dbReference>
<protein>
    <recommendedName>
        <fullName evidence="11">ComEC/Rec2-related protein domain-containing protein</fullName>
    </recommendedName>
</protein>
<name>A0A2A4GDL2_9FLAO</name>
<evidence type="ECO:0000259" key="7">
    <source>
        <dbReference type="Pfam" id="PF03772"/>
    </source>
</evidence>
<dbReference type="Pfam" id="PF03772">
    <property type="entry name" value="Competence"/>
    <property type="match status" value="1"/>
</dbReference>
<dbReference type="PANTHER" id="PTHR30619">
    <property type="entry name" value="DNA INTERNALIZATION/COMPETENCE PROTEIN COMEC/REC2"/>
    <property type="match status" value="1"/>
</dbReference>
<comment type="caution">
    <text evidence="9">The sequence shown here is derived from an EMBL/GenBank/DDBJ whole genome shotgun (WGS) entry which is preliminary data.</text>
</comment>
<dbReference type="PANTHER" id="PTHR30619:SF1">
    <property type="entry name" value="RECOMBINATION PROTEIN 2"/>
    <property type="match status" value="1"/>
</dbReference>
<organism evidence="9 10">
    <name type="scientific">Sediminicola luteus</name>
    <dbReference type="NCBI Taxonomy" id="319238"/>
    <lineage>
        <taxon>Bacteria</taxon>
        <taxon>Pseudomonadati</taxon>
        <taxon>Bacteroidota</taxon>
        <taxon>Flavobacteriia</taxon>
        <taxon>Flavobacteriales</taxon>
        <taxon>Flavobacteriaceae</taxon>
        <taxon>Sediminicola</taxon>
    </lineage>
</organism>
<feature type="transmembrane region" description="Helical" evidence="6">
    <location>
        <begin position="447"/>
        <end position="465"/>
    </location>
</feature>
<keyword evidence="5 6" id="KW-0472">Membrane</keyword>
<evidence type="ECO:0000256" key="6">
    <source>
        <dbReference type="SAM" id="Phobius"/>
    </source>
</evidence>
<sequence>MPQKRWISVWLCGLLILGILIGYMYQPRFAFNLTLTIIAISGLGIAYGLSKKQRNSRIFLPLFIVSGIALGMLSLVLQTELNAPAFFGNALTNSDTYWKLQIRSVLKNSAYSSSYLSQVIQRDDQNTQGTLLLKLPAGSALEIDQEIEVIGRADSIAPSLFPYSFDYKKFMAQRDVYFQLKPAKSHFRVLPTHNPSFSGKLSRFRQRLMKNLEQQPIGNTELGVIKALLLGERKDLSPDTYSEYQKAGAVHLLAVSGLHIGVVLWLLHWLLRPLELLPKGRYWIMGSSLVFIWGYAFLAGLSPSILRATLMFSFLTYAFYSGRITNTYNIVALSAFFTLLLWPRMLFELGFQLSYAAVLAIATFYKPLLALWKPKYILVDKGWQLLVIGFAAQLGVLPLSLFYFHQFPGLFFVSNLIIVPAMGLVLGLGFVVLVLSAFQILPQALAIMYHYLIYGMNQVVFWVAQQEAFLFTDIHFDGPKLVLGYCCILLLIPLLYFKRPKHYRRFLLAVLCWQSYAVISLYLDSQQRESYIWHQFKKPQLISRSGLHYTLYSPDSLPPYGVPDLLVAQQGVSLTHKPLENLYQQDDIQLLRLDRAAIVPQASAQPLILWLSDSPRVHLEKVLDSLNPIQVVADGSNYPGYVRRWKATCKQRKTPFHHTNEKGVFRIEN</sequence>
<feature type="domain" description="ComEC/Rec2-related protein" evidence="7">
    <location>
        <begin position="228"/>
        <end position="497"/>
    </location>
</feature>
<dbReference type="NCBIfam" id="TIGR00360">
    <property type="entry name" value="ComEC_N-term"/>
    <property type="match status" value="1"/>
</dbReference>
<feature type="transmembrane region" description="Helical" evidence="6">
    <location>
        <begin position="383"/>
        <end position="404"/>
    </location>
</feature>
<feature type="transmembrane region" description="Helical" evidence="6">
    <location>
        <begin position="481"/>
        <end position="497"/>
    </location>
</feature>
<feature type="transmembrane region" description="Helical" evidence="6">
    <location>
        <begin position="7"/>
        <end position="25"/>
    </location>
</feature>
<dbReference type="InterPro" id="IPR025405">
    <property type="entry name" value="DUF4131"/>
</dbReference>
<evidence type="ECO:0000256" key="2">
    <source>
        <dbReference type="ARBA" id="ARBA00022475"/>
    </source>
</evidence>
<dbReference type="GO" id="GO:0005886">
    <property type="term" value="C:plasma membrane"/>
    <property type="evidence" value="ECO:0007669"/>
    <property type="project" value="UniProtKB-SubCell"/>
</dbReference>
<feature type="transmembrane region" description="Helical" evidence="6">
    <location>
        <begin position="249"/>
        <end position="270"/>
    </location>
</feature>
<evidence type="ECO:0000313" key="10">
    <source>
        <dbReference type="Proteomes" id="UP000219559"/>
    </source>
</evidence>
<keyword evidence="2" id="KW-1003">Cell membrane</keyword>
<keyword evidence="4 6" id="KW-1133">Transmembrane helix</keyword>
<evidence type="ECO:0000313" key="9">
    <source>
        <dbReference type="EMBL" id="PCE65875.1"/>
    </source>
</evidence>
<gene>
    <name evidence="9" type="ORF">B7P33_00820</name>
</gene>
<proteinExistence type="predicted"/>
<dbReference type="InterPro" id="IPR004477">
    <property type="entry name" value="ComEC_N"/>
</dbReference>
<feature type="transmembrane region" description="Helical" evidence="6">
    <location>
        <begin position="327"/>
        <end position="347"/>
    </location>
</feature>
<keyword evidence="10" id="KW-1185">Reference proteome</keyword>
<dbReference type="Pfam" id="PF13567">
    <property type="entry name" value="DUF4131"/>
    <property type="match status" value="1"/>
</dbReference>
<accession>A0A2A4GDL2</accession>
<feature type="transmembrane region" description="Helical" evidence="6">
    <location>
        <begin position="353"/>
        <end position="371"/>
    </location>
</feature>
<evidence type="ECO:0000256" key="3">
    <source>
        <dbReference type="ARBA" id="ARBA00022692"/>
    </source>
</evidence>
<feature type="transmembrane region" description="Helical" evidence="6">
    <location>
        <begin position="58"/>
        <end position="77"/>
    </location>
</feature>
<feature type="transmembrane region" description="Helical" evidence="6">
    <location>
        <begin position="31"/>
        <end position="49"/>
    </location>
</feature>
<evidence type="ECO:0000256" key="4">
    <source>
        <dbReference type="ARBA" id="ARBA00022989"/>
    </source>
</evidence>
<feature type="transmembrane region" description="Helical" evidence="6">
    <location>
        <begin position="410"/>
        <end position="435"/>
    </location>
</feature>
<dbReference type="EMBL" id="NBWU01000001">
    <property type="protein sequence ID" value="PCE65875.1"/>
    <property type="molecule type" value="Genomic_DNA"/>
</dbReference>
<keyword evidence="3 6" id="KW-0812">Transmembrane</keyword>
<evidence type="ECO:0008006" key="11">
    <source>
        <dbReference type="Google" id="ProtNLM"/>
    </source>
</evidence>
<feature type="transmembrane region" description="Helical" evidence="6">
    <location>
        <begin position="282"/>
        <end position="298"/>
    </location>
</feature>
<evidence type="ECO:0000256" key="1">
    <source>
        <dbReference type="ARBA" id="ARBA00004651"/>
    </source>
</evidence>
<dbReference type="InterPro" id="IPR052159">
    <property type="entry name" value="Competence_DNA_uptake"/>
</dbReference>